<dbReference type="Proteomes" id="UP000007813">
    <property type="component" value="Unassembled WGS sequence"/>
</dbReference>
<protein>
    <recommendedName>
        <fullName evidence="2">Right handed beta helix domain-containing protein</fullName>
    </recommendedName>
</protein>
<evidence type="ECO:0000256" key="1">
    <source>
        <dbReference type="SAM" id="MobiDB-lite"/>
    </source>
</evidence>
<name>J3JD07_9EURY</name>
<comment type="caution">
    <text evidence="3">The sequence shown here is derived from an EMBL/GenBank/DDBJ whole genome shotgun (WGS) entry which is preliminary data.</text>
</comment>
<evidence type="ECO:0000259" key="2">
    <source>
        <dbReference type="Pfam" id="PF13229"/>
    </source>
</evidence>
<feature type="domain" description="Right handed beta helix" evidence="2">
    <location>
        <begin position="218"/>
        <end position="358"/>
    </location>
</feature>
<evidence type="ECO:0000313" key="4">
    <source>
        <dbReference type="Proteomes" id="UP000007813"/>
    </source>
</evidence>
<dbReference type="InterPro" id="IPR011050">
    <property type="entry name" value="Pectin_lyase_fold/virulence"/>
</dbReference>
<organism evidence="3 4">
    <name type="scientific">Halogranum salarium B-1</name>
    <dbReference type="NCBI Taxonomy" id="1210908"/>
    <lineage>
        <taxon>Archaea</taxon>
        <taxon>Methanobacteriati</taxon>
        <taxon>Methanobacteriota</taxon>
        <taxon>Stenosarchaea group</taxon>
        <taxon>Halobacteria</taxon>
        <taxon>Halobacteriales</taxon>
        <taxon>Haloferacaceae</taxon>
    </lineage>
</organism>
<dbReference type="InterPro" id="IPR039448">
    <property type="entry name" value="Beta_helix"/>
</dbReference>
<accession>J3JD07</accession>
<evidence type="ECO:0000313" key="3">
    <source>
        <dbReference type="EMBL" id="EJN57074.1"/>
    </source>
</evidence>
<dbReference type="InterPro" id="IPR006311">
    <property type="entry name" value="TAT_signal"/>
</dbReference>
<gene>
    <name evidence="3" type="ORF">HSB1_44600</name>
</gene>
<dbReference type="eggNOG" id="ENOG502N5NW">
    <property type="taxonomic scope" value="Archaea"/>
</dbReference>
<dbReference type="PROSITE" id="PS51318">
    <property type="entry name" value="TAT"/>
    <property type="match status" value="1"/>
</dbReference>
<reference evidence="3 4" key="1">
    <citation type="journal article" date="2012" name="J. Bacteriol.">
        <title>Draft Genome Sequence of the Extremely Halophilic Archaeon Halogranum salarium B-1T.</title>
        <authorList>
            <person name="Kim K.K."/>
            <person name="Lee K.C."/>
            <person name="Lee J.S."/>
        </authorList>
    </citation>
    <scope>NUCLEOTIDE SEQUENCE [LARGE SCALE GENOMIC DNA]</scope>
    <source>
        <strain evidence="3 4">B-1</strain>
    </source>
</reference>
<dbReference type="SUPFAM" id="SSF51126">
    <property type="entry name" value="Pectin lyase-like"/>
    <property type="match status" value="1"/>
</dbReference>
<feature type="region of interest" description="Disordered" evidence="1">
    <location>
        <begin position="29"/>
        <end position="50"/>
    </location>
</feature>
<dbReference type="Pfam" id="PF13229">
    <property type="entry name" value="Beta_helix"/>
    <property type="match status" value="1"/>
</dbReference>
<proteinExistence type="predicted"/>
<sequence>MENPQRRDYLKLAAAAAGSSILTWTVAEARSDDSDEQNTQLDPQSLDGMDGIHYVPPEDGIRGIQSVIDEHAPNVSIRLGTGEYVGRELTLDHGVHLVGNGRNATRLVLADGANTDLLRTPNPDERTCMQVLLQNITFDGNKDNNSSGDGVYGSFWNGRFVDCDFVTAAGKGFWLAGSSMASTDDNYFRGCRFVASVGDGLQIGLNRDAGPAVGVSRLESCWFGSNRGRGVKIRGNDNIITNSKFYANRDTDVVIDRGDRNQIRQSDLSKQDPTAPCVELIASKGVNSIGNKIDGNVIFGSFRDAIYCNADRNDIVALQIHDNTVLGRTGGPERNRSAIFAEGSAFVACSARNNTLQGDYTASALRIPSSWQTSGNIL</sequence>
<dbReference type="AlphaFoldDB" id="J3JD07"/>
<dbReference type="InterPro" id="IPR012334">
    <property type="entry name" value="Pectin_lyas_fold"/>
</dbReference>
<dbReference type="EMBL" id="ALJD01000016">
    <property type="protein sequence ID" value="EJN57074.1"/>
    <property type="molecule type" value="Genomic_DNA"/>
</dbReference>
<dbReference type="Gene3D" id="2.160.20.10">
    <property type="entry name" value="Single-stranded right-handed beta-helix, Pectin lyase-like"/>
    <property type="match status" value="1"/>
</dbReference>